<accession>A0A4Z2I1F2</accession>
<feature type="compositionally biased region" description="Basic residues" evidence="1">
    <location>
        <begin position="100"/>
        <end position="110"/>
    </location>
</feature>
<keyword evidence="3" id="KW-1185">Reference proteome</keyword>
<comment type="caution">
    <text evidence="2">The sequence shown here is derived from an EMBL/GenBank/DDBJ whole genome shotgun (WGS) entry which is preliminary data.</text>
</comment>
<dbReference type="AlphaFoldDB" id="A0A4Z2I1F2"/>
<dbReference type="EMBL" id="SRLO01000155">
    <property type="protein sequence ID" value="TNN71072.1"/>
    <property type="molecule type" value="Genomic_DNA"/>
</dbReference>
<sequence>MSAENSEAYSDMDELERRLSTTGGLGKRFPHIHLAKKQQALRVRLTAPRRNSPPTQLRKMMVEVVVVVVKMSCPRVRRQSRSRSPGLLLSVSAERSPRTAGKKKKEPRLQHRGQRILQLGLRALISTTDSASLEHNYLH</sequence>
<evidence type="ECO:0000313" key="2">
    <source>
        <dbReference type="EMBL" id="TNN71072.1"/>
    </source>
</evidence>
<organism evidence="2 3">
    <name type="scientific">Liparis tanakae</name>
    <name type="common">Tanaka's snailfish</name>
    <dbReference type="NCBI Taxonomy" id="230148"/>
    <lineage>
        <taxon>Eukaryota</taxon>
        <taxon>Metazoa</taxon>
        <taxon>Chordata</taxon>
        <taxon>Craniata</taxon>
        <taxon>Vertebrata</taxon>
        <taxon>Euteleostomi</taxon>
        <taxon>Actinopterygii</taxon>
        <taxon>Neopterygii</taxon>
        <taxon>Teleostei</taxon>
        <taxon>Neoteleostei</taxon>
        <taxon>Acanthomorphata</taxon>
        <taxon>Eupercaria</taxon>
        <taxon>Perciformes</taxon>
        <taxon>Cottioidei</taxon>
        <taxon>Cottales</taxon>
        <taxon>Liparidae</taxon>
        <taxon>Liparis</taxon>
    </lineage>
</organism>
<evidence type="ECO:0000256" key="1">
    <source>
        <dbReference type="SAM" id="MobiDB-lite"/>
    </source>
</evidence>
<evidence type="ECO:0000313" key="3">
    <source>
        <dbReference type="Proteomes" id="UP000314294"/>
    </source>
</evidence>
<protein>
    <submittedName>
        <fullName evidence="2">Uncharacterized protein</fullName>
    </submittedName>
</protein>
<reference evidence="2 3" key="1">
    <citation type="submission" date="2019-03" db="EMBL/GenBank/DDBJ databases">
        <title>First draft genome of Liparis tanakae, snailfish: a comprehensive survey of snailfish specific genes.</title>
        <authorList>
            <person name="Kim W."/>
            <person name="Song I."/>
            <person name="Jeong J.-H."/>
            <person name="Kim D."/>
            <person name="Kim S."/>
            <person name="Ryu S."/>
            <person name="Song J.Y."/>
            <person name="Lee S.K."/>
        </authorList>
    </citation>
    <scope>NUCLEOTIDE SEQUENCE [LARGE SCALE GENOMIC DNA]</scope>
    <source>
        <tissue evidence="2">Muscle</tissue>
    </source>
</reference>
<name>A0A4Z2I1F2_9TELE</name>
<dbReference type="Proteomes" id="UP000314294">
    <property type="component" value="Unassembled WGS sequence"/>
</dbReference>
<proteinExistence type="predicted"/>
<gene>
    <name evidence="2" type="ORF">EYF80_018733</name>
</gene>
<feature type="region of interest" description="Disordered" evidence="1">
    <location>
        <begin position="76"/>
        <end position="110"/>
    </location>
</feature>